<evidence type="ECO:0000256" key="12">
    <source>
        <dbReference type="PIRSR" id="PIRSR619342-50"/>
    </source>
</evidence>
<evidence type="ECO:0000256" key="5">
    <source>
        <dbReference type="ARBA" id="ARBA00022448"/>
    </source>
</evidence>
<keyword evidence="6" id="KW-0679">Respiratory chain</keyword>
<evidence type="ECO:0000256" key="9">
    <source>
        <dbReference type="ARBA" id="ARBA00023128"/>
    </source>
</evidence>
<dbReference type="GO" id="GO:0005743">
    <property type="term" value="C:mitochondrial inner membrane"/>
    <property type="evidence" value="ECO:0007669"/>
    <property type="project" value="UniProtKB-SubCell"/>
</dbReference>
<evidence type="ECO:0000256" key="11">
    <source>
        <dbReference type="ARBA" id="ARBA00023157"/>
    </source>
</evidence>
<evidence type="ECO:0000313" key="13">
    <source>
        <dbReference type="Proteomes" id="UP000887575"/>
    </source>
</evidence>
<keyword evidence="8" id="KW-0249">Electron transport</keyword>
<keyword evidence="7" id="KW-0999">Mitochondrion inner membrane</keyword>
<reference evidence="14" key="1">
    <citation type="submission" date="2024-02" db="UniProtKB">
        <authorList>
            <consortium name="WormBaseParasite"/>
        </authorList>
    </citation>
    <scope>IDENTIFICATION</scope>
</reference>
<evidence type="ECO:0000313" key="14">
    <source>
        <dbReference type="WBParaSite" id="MBELARI_LOCUS14874"/>
    </source>
</evidence>
<accession>A0AAF3ELG6</accession>
<organism evidence="13 14">
    <name type="scientific">Mesorhabditis belari</name>
    <dbReference type="NCBI Taxonomy" id="2138241"/>
    <lineage>
        <taxon>Eukaryota</taxon>
        <taxon>Metazoa</taxon>
        <taxon>Ecdysozoa</taxon>
        <taxon>Nematoda</taxon>
        <taxon>Chromadorea</taxon>
        <taxon>Rhabditida</taxon>
        <taxon>Rhabditina</taxon>
        <taxon>Rhabditomorpha</taxon>
        <taxon>Rhabditoidea</taxon>
        <taxon>Rhabditidae</taxon>
        <taxon>Mesorhabditinae</taxon>
        <taxon>Mesorhabditis</taxon>
    </lineage>
</organism>
<sequence length="121" mass="14075">MASGNRVPESLTTLTPILQTPLSDTLNLPLSQQGRICGFFEAQFWRCMEAYGAKLGRKYCDLEHRDFNECMTNEKQTKRAEAIRAQYEKLYKEGKIKTPYVEDHPAAGEFKADHFQWRRIN</sequence>
<comment type="similarity">
    <text evidence="4">Belongs to the complex I NDUFS5 subunit family.</text>
</comment>
<dbReference type="PANTHER" id="PTHR21268:SF2">
    <property type="entry name" value="NADH DEHYDROGENASE [UBIQUINONE] IRON-SULFUR PROTEIN 5"/>
    <property type="match status" value="1"/>
</dbReference>
<evidence type="ECO:0008006" key="15">
    <source>
        <dbReference type="Google" id="ProtNLM"/>
    </source>
</evidence>
<keyword evidence="9" id="KW-0496">Mitochondrion</keyword>
<proteinExistence type="inferred from homology"/>
<keyword evidence="5" id="KW-0813">Transport</keyword>
<keyword evidence="13" id="KW-1185">Reference proteome</keyword>
<name>A0AAF3ELG6_9BILA</name>
<evidence type="ECO:0000256" key="4">
    <source>
        <dbReference type="ARBA" id="ARBA00007372"/>
    </source>
</evidence>
<comment type="function">
    <text evidence="1">Accessory subunit of the mitochondrial membrane respiratory chain NADH dehydrogenase (Complex I), that is believed not to be involved in catalysis. Complex I functions in the transfer of electrons from NADH to the respiratory chain. The immediate electron acceptor for the enzyme is believed to be ubiquinone.</text>
</comment>
<dbReference type="InterPro" id="IPR019342">
    <property type="entry name" value="NADH_UbQ_OxRdtase_FeS-su5"/>
</dbReference>
<feature type="disulfide bond" evidence="12">
    <location>
        <begin position="47"/>
        <end position="60"/>
    </location>
</feature>
<dbReference type="Pfam" id="PF10200">
    <property type="entry name" value="Ndufs5"/>
    <property type="match status" value="1"/>
</dbReference>
<evidence type="ECO:0000256" key="2">
    <source>
        <dbReference type="ARBA" id="ARBA00004569"/>
    </source>
</evidence>
<evidence type="ECO:0000256" key="8">
    <source>
        <dbReference type="ARBA" id="ARBA00022982"/>
    </source>
</evidence>
<dbReference type="AlphaFoldDB" id="A0AAF3ELG6"/>
<dbReference type="GO" id="GO:0005758">
    <property type="term" value="C:mitochondrial intermembrane space"/>
    <property type="evidence" value="ECO:0007669"/>
    <property type="project" value="UniProtKB-SubCell"/>
</dbReference>
<keyword evidence="10" id="KW-0472">Membrane</keyword>
<feature type="disulfide bond" evidence="12">
    <location>
        <begin position="37"/>
        <end position="70"/>
    </location>
</feature>
<evidence type="ECO:0000256" key="1">
    <source>
        <dbReference type="ARBA" id="ARBA00003195"/>
    </source>
</evidence>
<evidence type="ECO:0000256" key="3">
    <source>
        <dbReference type="ARBA" id="ARBA00004637"/>
    </source>
</evidence>
<evidence type="ECO:0000256" key="7">
    <source>
        <dbReference type="ARBA" id="ARBA00022792"/>
    </source>
</evidence>
<evidence type="ECO:0000256" key="6">
    <source>
        <dbReference type="ARBA" id="ARBA00022660"/>
    </source>
</evidence>
<dbReference type="WBParaSite" id="MBELARI_LOCUS14874">
    <property type="protein sequence ID" value="MBELARI_LOCUS14874"/>
    <property type="gene ID" value="MBELARI_LOCUS14874"/>
</dbReference>
<dbReference type="PANTHER" id="PTHR21268">
    <property type="entry name" value="NADH DEHYDROGENASE [UBIQUINONE] IRON-SULFUR PROTEIN 5"/>
    <property type="match status" value="1"/>
</dbReference>
<protein>
    <recommendedName>
        <fullName evidence="15">Complex I-15 kDa</fullName>
    </recommendedName>
</protein>
<comment type="subcellular location">
    <subcellularLocation>
        <location evidence="3">Mitochondrion inner membrane</location>
        <topology evidence="3">Peripheral membrane protein</topology>
    </subcellularLocation>
    <subcellularLocation>
        <location evidence="2">Mitochondrion intermembrane space</location>
    </subcellularLocation>
</comment>
<keyword evidence="11 12" id="KW-1015">Disulfide bond</keyword>
<dbReference type="Proteomes" id="UP000887575">
    <property type="component" value="Unassembled WGS sequence"/>
</dbReference>
<evidence type="ECO:0000256" key="10">
    <source>
        <dbReference type="ARBA" id="ARBA00023136"/>
    </source>
</evidence>